<sequence>MESKANTAVIGAFTLAVLVAAFGFIYWMAAGEGSQEQQPLRIVFSGSITGLTKGALVLFNGIKVGDVKALEIDPSDPSRVYARVSVGANTPIKSDTEVSLGFQGVTGVGYIEMVGGSANEPDVWEQTDDDVPVLVAKQSNMQDLMASAREIAGRAESTLDAIDKIVADNRDGINRIISNVDTFSGALSDNSQQISRLIDSVSSAAEGMAGMSGKLDGIIAKADAIVAAVQPDKVSQTVDNVAEFSQSLGDTSAEVRKFVENLSGVSDDVREFSDRMRNVGEKADLLVSEVQAKTGPILEAVDPEKLARTLDNIDRVSGAIDPEEVRTAVKGASDLAATLSARQADIDQFVTRLSAVSTRLDEVVAAVDPERVRSVVDQAETIVASIDPAKISSTVDNVDRISAAIDPERIRTTVEGVSELAATLKARREQIDELVTRLASVSRQADNVLGAVDPQKVQTMVNDASEVMASVDPQKITDTVDSINRVATTVDESREDIRVIIANARQVSDRLGVLSAKAEGLLGTLDDTASSEEGQGLIAQARATLAEIQTAAATFNEQAKTIGSGASDFSSRGLADIRQFVNEGRRTVSRLDSLISELERNPGRLIFGGDDAPTYRGQRR</sequence>
<proteinExistence type="predicted"/>
<dbReference type="EMBL" id="FMVW01000002">
    <property type="protein sequence ID" value="SCZ32791.1"/>
    <property type="molecule type" value="Genomic_DNA"/>
</dbReference>
<keyword evidence="1" id="KW-0812">Transmembrane</keyword>
<feature type="domain" description="Mce/MlaD" evidence="2">
    <location>
        <begin position="46"/>
        <end position="115"/>
    </location>
</feature>
<dbReference type="Gene3D" id="1.10.287.950">
    <property type="entry name" value="Methyl-accepting chemotaxis protein"/>
    <property type="match status" value="1"/>
</dbReference>
<dbReference type="STRING" id="1120955.SAMN03080610_01578"/>
<protein>
    <submittedName>
        <fullName evidence="3">Phospholipid/cholesterol/gamma-HCH transport system substrate-binding protein</fullName>
    </submittedName>
</protein>
<dbReference type="SUPFAM" id="SSF58104">
    <property type="entry name" value="Methyl-accepting chemotaxis protein (MCP) signaling domain"/>
    <property type="match status" value="1"/>
</dbReference>
<keyword evidence="4" id="KW-1185">Reference proteome</keyword>
<keyword evidence="1" id="KW-0472">Membrane</keyword>
<dbReference type="AlphaFoldDB" id="A0A1G5N7P3"/>
<dbReference type="InterPro" id="IPR003399">
    <property type="entry name" value="Mce/MlaD"/>
</dbReference>
<organism evidence="3 4">
    <name type="scientific">Afifella marina DSM 2698</name>
    <dbReference type="NCBI Taxonomy" id="1120955"/>
    <lineage>
        <taxon>Bacteria</taxon>
        <taxon>Pseudomonadati</taxon>
        <taxon>Pseudomonadota</taxon>
        <taxon>Alphaproteobacteria</taxon>
        <taxon>Hyphomicrobiales</taxon>
        <taxon>Afifellaceae</taxon>
        <taxon>Afifella</taxon>
    </lineage>
</organism>
<evidence type="ECO:0000259" key="2">
    <source>
        <dbReference type="Pfam" id="PF02470"/>
    </source>
</evidence>
<dbReference type="OrthoDB" id="9808689at2"/>
<dbReference type="PANTHER" id="PTHR36698:SF2">
    <property type="entry name" value="MCE_MLAD DOMAIN-CONTAINING PROTEIN"/>
    <property type="match status" value="1"/>
</dbReference>
<accession>A0A1G5N7P3</accession>
<name>A0A1G5N7P3_AFIMA</name>
<gene>
    <name evidence="3" type="ORF">SAMN03080610_01578</name>
</gene>
<feature type="transmembrane region" description="Helical" evidence="1">
    <location>
        <begin position="7"/>
        <end position="29"/>
    </location>
</feature>
<dbReference type="Pfam" id="PF02470">
    <property type="entry name" value="MlaD"/>
    <property type="match status" value="1"/>
</dbReference>
<dbReference type="RefSeq" id="WP_092811241.1">
    <property type="nucleotide sequence ID" value="NZ_FMVW01000002.1"/>
</dbReference>
<evidence type="ECO:0000313" key="3">
    <source>
        <dbReference type="EMBL" id="SCZ32791.1"/>
    </source>
</evidence>
<evidence type="ECO:0000313" key="4">
    <source>
        <dbReference type="Proteomes" id="UP000199347"/>
    </source>
</evidence>
<evidence type="ECO:0000256" key="1">
    <source>
        <dbReference type="SAM" id="Phobius"/>
    </source>
</evidence>
<reference evidence="4" key="1">
    <citation type="submission" date="2016-10" db="EMBL/GenBank/DDBJ databases">
        <authorList>
            <person name="Varghese N."/>
            <person name="Submissions S."/>
        </authorList>
    </citation>
    <scope>NUCLEOTIDE SEQUENCE [LARGE SCALE GENOMIC DNA]</scope>
    <source>
        <strain evidence="4">DSM 2698</strain>
    </source>
</reference>
<dbReference type="PANTHER" id="PTHR36698">
    <property type="entry name" value="BLL5892 PROTEIN"/>
    <property type="match status" value="1"/>
</dbReference>
<dbReference type="Proteomes" id="UP000199347">
    <property type="component" value="Unassembled WGS sequence"/>
</dbReference>
<keyword evidence="1" id="KW-1133">Transmembrane helix</keyword>